<reference evidence="2" key="2">
    <citation type="journal article" date="2023" name="IMA Fungus">
        <title>Comparative genomic study of the Penicillium genus elucidates a diverse pangenome and 15 lateral gene transfer events.</title>
        <authorList>
            <person name="Petersen C."/>
            <person name="Sorensen T."/>
            <person name="Nielsen M.R."/>
            <person name="Sondergaard T.E."/>
            <person name="Sorensen J.L."/>
            <person name="Fitzpatrick D.A."/>
            <person name="Frisvad J.C."/>
            <person name="Nielsen K.L."/>
        </authorList>
    </citation>
    <scope>NUCLEOTIDE SEQUENCE</scope>
    <source>
        <strain evidence="2">IBT 34128</strain>
    </source>
</reference>
<dbReference type="EMBL" id="JAPMSZ010000010">
    <property type="protein sequence ID" value="KAJ5087045.1"/>
    <property type="molecule type" value="Genomic_DNA"/>
</dbReference>
<feature type="region of interest" description="Disordered" evidence="1">
    <location>
        <begin position="168"/>
        <end position="204"/>
    </location>
</feature>
<comment type="caution">
    <text evidence="2">The sequence shown here is derived from an EMBL/GenBank/DDBJ whole genome shotgun (WGS) entry which is preliminary data.</text>
</comment>
<proteinExistence type="predicted"/>
<evidence type="ECO:0000313" key="2">
    <source>
        <dbReference type="EMBL" id="KAJ5087045.1"/>
    </source>
</evidence>
<protein>
    <submittedName>
        <fullName evidence="2">Uncharacterized protein</fullName>
    </submittedName>
</protein>
<accession>A0A9W9JZB5</accession>
<dbReference type="Proteomes" id="UP001141434">
    <property type="component" value="Unassembled WGS sequence"/>
</dbReference>
<evidence type="ECO:0000256" key="1">
    <source>
        <dbReference type="SAM" id="MobiDB-lite"/>
    </source>
</evidence>
<sequence length="204" mass="23594">MTTIPEDGAGKTKQPYLFNSTQQPNMSIEPTTARTCLDKLQGMETKSSESKRQLMQSIADDICATFMKISEYAGAGTLRASHTEPIDNVVRVIRDTDVSFRRSLEQRVRRLRKEKRWLRREYRKVVRSTETLSRTYKERILVMRHRLHFSQKNLVDLRAEHELLRAWSQNRGQQDQGRDLKGVEKAGDDKKSQSGVDGENPSLQ</sequence>
<feature type="compositionally biased region" description="Polar residues" evidence="1">
    <location>
        <begin position="17"/>
        <end position="27"/>
    </location>
</feature>
<organism evidence="2 3">
    <name type="scientific">Penicillium alfredii</name>
    <dbReference type="NCBI Taxonomy" id="1506179"/>
    <lineage>
        <taxon>Eukaryota</taxon>
        <taxon>Fungi</taxon>
        <taxon>Dikarya</taxon>
        <taxon>Ascomycota</taxon>
        <taxon>Pezizomycotina</taxon>
        <taxon>Eurotiomycetes</taxon>
        <taxon>Eurotiomycetidae</taxon>
        <taxon>Eurotiales</taxon>
        <taxon>Aspergillaceae</taxon>
        <taxon>Penicillium</taxon>
    </lineage>
</organism>
<feature type="compositionally biased region" description="Basic and acidic residues" evidence="1">
    <location>
        <begin position="176"/>
        <end position="192"/>
    </location>
</feature>
<dbReference type="OrthoDB" id="4369471at2759"/>
<name>A0A9W9JZB5_9EURO</name>
<reference evidence="2" key="1">
    <citation type="submission" date="2022-11" db="EMBL/GenBank/DDBJ databases">
        <authorList>
            <person name="Petersen C."/>
        </authorList>
    </citation>
    <scope>NUCLEOTIDE SEQUENCE</scope>
    <source>
        <strain evidence="2">IBT 34128</strain>
    </source>
</reference>
<keyword evidence="3" id="KW-1185">Reference proteome</keyword>
<gene>
    <name evidence="2" type="ORF">NUU61_008352</name>
</gene>
<dbReference type="GeneID" id="81398046"/>
<dbReference type="AlphaFoldDB" id="A0A9W9JZB5"/>
<feature type="region of interest" description="Disordered" evidence="1">
    <location>
        <begin position="1"/>
        <end position="27"/>
    </location>
</feature>
<dbReference type="RefSeq" id="XP_056509170.1">
    <property type="nucleotide sequence ID" value="XM_056658877.1"/>
</dbReference>
<evidence type="ECO:0000313" key="3">
    <source>
        <dbReference type="Proteomes" id="UP001141434"/>
    </source>
</evidence>